<evidence type="ECO:0000313" key="2">
    <source>
        <dbReference type="EMBL" id="RKG74238.1"/>
    </source>
</evidence>
<feature type="region of interest" description="Disordered" evidence="1">
    <location>
        <begin position="26"/>
        <end position="47"/>
    </location>
</feature>
<comment type="caution">
    <text evidence="2">The sequence shown here is derived from an EMBL/GenBank/DDBJ whole genome shotgun (WGS) entry which is preliminary data.</text>
</comment>
<name>A0A3A8HUK0_9BACT</name>
<reference evidence="3" key="1">
    <citation type="submission" date="2018-09" db="EMBL/GenBank/DDBJ databases">
        <authorList>
            <person name="Livingstone P.G."/>
            <person name="Whitworth D.E."/>
        </authorList>
    </citation>
    <scope>NUCLEOTIDE SEQUENCE [LARGE SCALE GENOMIC DNA]</scope>
    <source>
        <strain evidence="3">CA054A</strain>
    </source>
</reference>
<accession>A0A3A8HUK0</accession>
<organism evidence="2 3">
    <name type="scientific">Corallococcus terminator</name>
    <dbReference type="NCBI Taxonomy" id="2316733"/>
    <lineage>
        <taxon>Bacteria</taxon>
        <taxon>Pseudomonadati</taxon>
        <taxon>Myxococcota</taxon>
        <taxon>Myxococcia</taxon>
        <taxon>Myxococcales</taxon>
        <taxon>Cystobacterineae</taxon>
        <taxon>Myxococcaceae</taxon>
        <taxon>Corallococcus</taxon>
    </lineage>
</organism>
<dbReference type="EMBL" id="RAVZ01000377">
    <property type="protein sequence ID" value="RKG74238.1"/>
    <property type="molecule type" value="Genomic_DNA"/>
</dbReference>
<keyword evidence="3" id="KW-1185">Reference proteome</keyword>
<evidence type="ECO:0000313" key="3">
    <source>
        <dbReference type="Proteomes" id="UP000268094"/>
    </source>
</evidence>
<dbReference type="Proteomes" id="UP000268094">
    <property type="component" value="Unassembled WGS sequence"/>
</dbReference>
<evidence type="ECO:0000256" key="1">
    <source>
        <dbReference type="SAM" id="MobiDB-lite"/>
    </source>
</evidence>
<sequence>MPKREGVIDWEKARARLEELERATEAREAFSDEAASEQLDARARALA</sequence>
<proteinExistence type="predicted"/>
<feature type="non-terminal residue" evidence="2">
    <location>
        <position position="47"/>
    </location>
</feature>
<dbReference type="AlphaFoldDB" id="A0A3A8HUK0"/>
<gene>
    <name evidence="2" type="ORF">D7V88_35165</name>
</gene>
<protein>
    <submittedName>
        <fullName evidence="2">Chemotaxis protein CheW</fullName>
    </submittedName>
</protein>